<proteinExistence type="predicted"/>
<feature type="domain" description="Soluble ligand binding" evidence="3">
    <location>
        <begin position="534"/>
        <end position="582"/>
    </location>
</feature>
<keyword evidence="1" id="KW-0732">Signal</keyword>
<dbReference type="Pfam" id="PF02563">
    <property type="entry name" value="Poly_export"/>
    <property type="match status" value="1"/>
</dbReference>
<feature type="domain" description="Soluble ligand binding" evidence="3">
    <location>
        <begin position="629"/>
        <end position="672"/>
    </location>
</feature>
<dbReference type="Proteomes" id="UP000032352">
    <property type="component" value="Chromosome"/>
</dbReference>
<dbReference type="RefSeq" id="WP_053046688.1">
    <property type="nucleotide sequence ID" value="NZ_CP059733.1"/>
</dbReference>
<keyword evidence="5" id="KW-1185">Reference proteome</keyword>
<dbReference type="KEGG" id="tvd:SG34_016325"/>
<dbReference type="Gene3D" id="3.30.1950.10">
    <property type="entry name" value="wza like domain"/>
    <property type="match status" value="1"/>
</dbReference>
<organism evidence="4 5">
    <name type="scientific">Thalassomonas viridans</name>
    <dbReference type="NCBI Taxonomy" id="137584"/>
    <lineage>
        <taxon>Bacteria</taxon>
        <taxon>Pseudomonadati</taxon>
        <taxon>Pseudomonadota</taxon>
        <taxon>Gammaproteobacteria</taxon>
        <taxon>Alteromonadales</taxon>
        <taxon>Colwelliaceae</taxon>
        <taxon>Thalassomonas</taxon>
    </lineage>
</organism>
<evidence type="ECO:0000259" key="2">
    <source>
        <dbReference type="Pfam" id="PF02563"/>
    </source>
</evidence>
<gene>
    <name evidence="4" type="ORF">SG34_016325</name>
</gene>
<dbReference type="PANTHER" id="PTHR33619:SF3">
    <property type="entry name" value="POLYSACCHARIDE EXPORT PROTEIN GFCE-RELATED"/>
    <property type="match status" value="1"/>
</dbReference>
<dbReference type="GO" id="GO:0015159">
    <property type="term" value="F:polysaccharide transmembrane transporter activity"/>
    <property type="evidence" value="ECO:0007669"/>
    <property type="project" value="InterPro"/>
</dbReference>
<feature type="domain" description="Soluble ligand binding" evidence="3">
    <location>
        <begin position="333"/>
        <end position="385"/>
    </location>
</feature>
<evidence type="ECO:0000313" key="5">
    <source>
        <dbReference type="Proteomes" id="UP000032352"/>
    </source>
</evidence>
<name>A0AAE9Z0J7_9GAMM</name>
<reference evidence="4 5" key="1">
    <citation type="journal article" date="2015" name="Genome Announc.">
        <title>Draft Genome Sequences of Marine Isolates of Thalassomonas viridans and Thalassomonas actiniarum.</title>
        <authorList>
            <person name="Olonade I."/>
            <person name="van Zyl L.J."/>
            <person name="Trindade M."/>
        </authorList>
    </citation>
    <scope>NUCLEOTIDE SEQUENCE [LARGE SCALE GENOMIC DNA]</scope>
    <source>
        <strain evidence="4 5">XOM25</strain>
    </source>
</reference>
<feature type="domain" description="Polysaccharide export protein N-terminal" evidence="2">
    <location>
        <begin position="57"/>
        <end position="124"/>
    </location>
</feature>
<dbReference type="InterPro" id="IPR049712">
    <property type="entry name" value="Poly_export"/>
</dbReference>
<feature type="domain" description="Soluble ligand binding" evidence="3">
    <location>
        <begin position="430"/>
        <end position="479"/>
    </location>
</feature>
<accession>A0AAE9Z0J7</accession>
<evidence type="ECO:0000256" key="1">
    <source>
        <dbReference type="ARBA" id="ARBA00022729"/>
    </source>
</evidence>
<dbReference type="Gene3D" id="3.10.560.10">
    <property type="entry name" value="Outer membrane lipoprotein wza domain like"/>
    <property type="match status" value="6"/>
</dbReference>
<feature type="domain" description="Soluble ligand binding" evidence="3">
    <location>
        <begin position="139"/>
        <end position="183"/>
    </location>
</feature>
<dbReference type="PANTHER" id="PTHR33619">
    <property type="entry name" value="POLYSACCHARIDE EXPORT PROTEIN GFCE-RELATED"/>
    <property type="match status" value="1"/>
</dbReference>
<sequence>MHCKTCLKTLVDNTLFVIFLGLAWLSPGQAYTTQGHNNGITNPVSTTYTQKTAIEQNSRSNYRIQIGDEIHIALPGEESLNRGFTVNKQGQIILLEVGMLKVAGLTPFQLEQKVLTALARVFKDLNGAKVYLAQKQKLVFVLGYVHAPGEVLLPGDAGIQMALKAAGGLRAGAQLDKLQLRKSGQATRRFNYKQYLDSGESTLLPQLDSMDTLFVPASAKIGNIEMEFDPSKIAAGGDAADRLAIKVFGEVHSQGSFVFDKKSNLVEYLMKAGGVTRYAGVEQIRVIINAKPVLFNLTRYLDSGDLSLLPEIAAGTTIFVPKKEEQINAGANMIYVMGEVFKPGAYQGQAGASFMDILANAGGPTRFAESRQIRIIRVSGEVWPFDLSAYTEGTSSQELPQINAGDAIFVPEKTDINEKSWLKVAPGRAVRVLGEVVRPGRVEWSNEMSLLDLLAHVGGPTSRADTAAIDIVSKNRQGKTRHYRFNLDSFIQQGRAEHELPKITAGATIRVHDLPTDPTDNKSQWVRQSSDKSIYVFGQVGAPGRYMFTDDMHFLDILAAADGPTDKADLRNIRISHRNRKSATISRVNLALYFETGDEHLLPRVRTGDTIYLPEQNRHWLEKTKETTVRVLGSVNKPGRYTFDDNMTILDLLAQAGGTSNSAHIEKITVINLSCCRDQAREFNLAHFAQSADFSLLPVIRAGDTVYVPAQSESALAKFRSGLQDTFELVSLAALLGFL</sequence>
<evidence type="ECO:0000313" key="4">
    <source>
        <dbReference type="EMBL" id="WDE03002.1"/>
    </source>
</evidence>
<dbReference type="InterPro" id="IPR019554">
    <property type="entry name" value="Soluble_ligand-bd"/>
</dbReference>
<dbReference type="InterPro" id="IPR003715">
    <property type="entry name" value="Poly_export_N"/>
</dbReference>
<dbReference type="AlphaFoldDB" id="A0AAE9Z0J7"/>
<evidence type="ECO:0000259" key="3">
    <source>
        <dbReference type="Pfam" id="PF10531"/>
    </source>
</evidence>
<dbReference type="Pfam" id="PF10531">
    <property type="entry name" value="SLBB"/>
    <property type="match status" value="5"/>
</dbReference>
<protein>
    <submittedName>
        <fullName evidence="4">SLBB domain-containing protein</fullName>
    </submittedName>
</protein>
<reference evidence="4 5" key="2">
    <citation type="journal article" date="2022" name="Mar. Drugs">
        <title>Bioassay-Guided Fractionation Leads to the Detection of Cholic Acid Generated by the Rare Thalassomonas sp.</title>
        <authorList>
            <person name="Pheiffer F."/>
            <person name="Schneider Y.K."/>
            <person name="Hansen E.H."/>
            <person name="Andersen J.H."/>
            <person name="Isaksson J."/>
            <person name="Busche T."/>
            <person name="R C."/>
            <person name="Kalinowski J."/>
            <person name="Zyl L.V."/>
            <person name="Trindade M."/>
        </authorList>
    </citation>
    <scope>NUCLEOTIDE SEQUENCE [LARGE SCALE GENOMIC DNA]</scope>
    <source>
        <strain evidence="4 5">XOM25</strain>
    </source>
</reference>
<dbReference type="EMBL" id="CP059733">
    <property type="protein sequence ID" value="WDE03002.1"/>
    <property type="molecule type" value="Genomic_DNA"/>
</dbReference>